<protein>
    <submittedName>
        <fullName evidence="2">Uncharacterized protein</fullName>
    </submittedName>
</protein>
<comment type="caution">
    <text evidence="2">The sequence shown here is derived from an EMBL/GenBank/DDBJ whole genome shotgun (WGS) entry which is preliminary data.</text>
</comment>
<proteinExistence type="predicted"/>
<organism evidence="2 3">
    <name type="scientific">Pleurodeles waltl</name>
    <name type="common">Iberian ribbed newt</name>
    <dbReference type="NCBI Taxonomy" id="8319"/>
    <lineage>
        <taxon>Eukaryota</taxon>
        <taxon>Metazoa</taxon>
        <taxon>Chordata</taxon>
        <taxon>Craniata</taxon>
        <taxon>Vertebrata</taxon>
        <taxon>Euteleostomi</taxon>
        <taxon>Amphibia</taxon>
        <taxon>Batrachia</taxon>
        <taxon>Caudata</taxon>
        <taxon>Salamandroidea</taxon>
        <taxon>Salamandridae</taxon>
        <taxon>Pleurodelinae</taxon>
        <taxon>Pleurodeles</taxon>
    </lineage>
</organism>
<feature type="compositionally biased region" description="Basic and acidic residues" evidence="1">
    <location>
        <begin position="26"/>
        <end position="45"/>
    </location>
</feature>
<evidence type="ECO:0000313" key="2">
    <source>
        <dbReference type="EMBL" id="KAJ1079857.1"/>
    </source>
</evidence>
<reference evidence="2" key="1">
    <citation type="journal article" date="2022" name="bioRxiv">
        <title>Sequencing and chromosome-scale assembly of the giantPleurodeles waltlgenome.</title>
        <authorList>
            <person name="Brown T."/>
            <person name="Elewa A."/>
            <person name="Iarovenko S."/>
            <person name="Subramanian E."/>
            <person name="Araus A.J."/>
            <person name="Petzold A."/>
            <person name="Susuki M."/>
            <person name="Suzuki K.-i.T."/>
            <person name="Hayashi T."/>
            <person name="Toyoda A."/>
            <person name="Oliveira C."/>
            <person name="Osipova E."/>
            <person name="Leigh N.D."/>
            <person name="Simon A."/>
            <person name="Yun M.H."/>
        </authorList>
    </citation>
    <scope>NUCLEOTIDE SEQUENCE</scope>
    <source>
        <strain evidence="2">20211129_DDA</strain>
        <tissue evidence="2">Liver</tissue>
    </source>
</reference>
<feature type="compositionally biased region" description="Polar residues" evidence="1">
    <location>
        <begin position="194"/>
        <end position="213"/>
    </location>
</feature>
<evidence type="ECO:0000256" key="1">
    <source>
        <dbReference type="SAM" id="MobiDB-lite"/>
    </source>
</evidence>
<sequence>MNRIVTRPTLYFKKLAKLCHEKAMEAGAEEERLQTTPEKSRDRKVLRNAQTQKEAEQYDVISEREISGENTIREQEESGALSAEALIRIEGAAVVTSEDRNMDVACDKLDSQETLSHRSTTVKEREGPALPGAPRIAPRRGYHEKASPAVCVTSRTRTGVCPAPAVAALPLVPALRDPAAPGPLLAPPVPWHSRNATSESPPVTASPTSQQRADTPVRSALCTCSS</sequence>
<gene>
    <name evidence="2" type="ORF">NDU88_000089</name>
</gene>
<keyword evidence="3" id="KW-1185">Reference proteome</keyword>
<evidence type="ECO:0000313" key="3">
    <source>
        <dbReference type="Proteomes" id="UP001066276"/>
    </source>
</evidence>
<feature type="region of interest" description="Disordered" evidence="1">
    <location>
        <begin position="113"/>
        <end position="145"/>
    </location>
</feature>
<feature type="region of interest" description="Disordered" evidence="1">
    <location>
        <begin position="176"/>
        <end position="226"/>
    </location>
</feature>
<dbReference type="EMBL" id="JANPWB010000016">
    <property type="protein sequence ID" value="KAJ1079857.1"/>
    <property type="molecule type" value="Genomic_DNA"/>
</dbReference>
<dbReference type="Proteomes" id="UP001066276">
    <property type="component" value="Chromosome 12"/>
</dbReference>
<feature type="compositionally biased region" description="Pro residues" evidence="1">
    <location>
        <begin position="180"/>
        <end position="190"/>
    </location>
</feature>
<name>A0AAV7KM41_PLEWA</name>
<feature type="region of interest" description="Disordered" evidence="1">
    <location>
        <begin position="26"/>
        <end position="59"/>
    </location>
</feature>
<accession>A0AAV7KM41</accession>
<dbReference type="AlphaFoldDB" id="A0AAV7KM41"/>